<organism evidence="6 7">
    <name type="scientific">Porites evermanni</name>
    <dbReference type="NCBI Taxonomy" id="104178"/>
    <lineage>
        <taxon>Eukaryota</taxon>
        <taxon>Metazoa</taxon>
        <taxon>Cnidaria</taxon>
        <taxon>Anthozoa</taxon>
        <taxon>Hexacorallia</taxon>
        <taxon>Scleractinia</taxon>
        <taxon>Fungiina</taxon>
        <taxon>Poritidae</taxon>
        <taxon>Porites</taxon>
    </lineage>
</organism>
<dbReference type="Gene3D" id="1.10.510.10">
    <property type="entry name" value="Transferase(Phosphotransferase) domain 1"/>
    <property type="match status" value="1"/>
</dbReference>
<reference evidence="6 7" key="1">
    <citation type="submission" date="2022-05" db="EMBL/GenBank/DDBJ databases">
        <authorList>
            <consortium name="Genoscope - CEA"/>
            <person name="William W."/>
        </authorList>
    </citation>
    <scope>NUCLEOTIDE SEQUENCE [LARGE SCALE GENOMIC DNA]</scope>
</reference>
<dbReference type="EMBL" id="CALNXI010000092">
    <property type="protein sequence ID" value="CAH3018641.1"/>
    <property type="molecule type" value="Genomic_DNA"/>
</dbReference>
<feature type="non-terminal residue" evidence="6">
    <location>
        <position position="1"/>
    </location>
</feature>
<dbReference type="InterPro" id="IPR017441">
    <property type="entry name" value="Protein_kinase_ATP_BS"/>
</dbReference>
<dbReference type="InterPro" id="IPR011009">
    <property type="entry name" value="Kinase-like_dom_sf"/>
</dbReference>
<dbReference type="SMART" id="SM00220">
    <property type="entry name" value="S_TKc"/>
    <property type="match status" value="1"/>
</dbReference>
<feature type="binding site" evidence="3">
    <location>
        <position position="563"/>
    </location>
    <ligand>
        <name>ATP</name>
        <dbReference type="ChEBI" id="CHEBI:30616"/>
    </ligand>
</feature>
<dbReference type="InterPro" id="IPR000719">
    <property type="entry name" value="Prot_kinase_dom"/>
</dbReference>
<accession>A0ABN8LWK0</accession>
<feature type="region of interest" description="Disordered" evidence="4">
    <location>
        <begin position="269"/>
        <end position="289"/>
    </location>
</feature>
<protein>
    <recommendedName>
        <fullName evidence="5">Protein kinase domain-containing protein</fullName>
    </recommendedName>
</protein>
<keyword evidence="1 3" id="KW-0547">Nucleotide-binding</keyword>
<dbReference type="InterPro" id="IPR051681">
    <property type="entry name" value="Ser/Thr_Kinases-Pseudokinases"/>
</dbReference>
<dbReference type="PROSITE" id="PS50011">
    <property type="entry name" value="PROTEIN_KINASE_DOM"/>
    <property type="match status" value="1"/>
</dbReference>
<dbReference type="PROSITE" id="PS00107">
    <property type="entry name" value="PROTEIN_KINASE_ATP"/>
    <property type="match status" value="1"/>
</dbReference>
<feature type="domain" description="Protein kinase" evidence="5">
    <location>
        <begin position="536"/>
        <end position="795"/>
    </location>
</feature>
<evidence type="ECO:0000256" key="4">
    <source>
        <dbReference type="SAM" id="MobiDB-lite"/>
    </source>
</evidence>
<proteinExistence type="predicted"/>
<dbReference type="InterPro" id="IPR008271">
    <property type="entry name" value="Ser/Thr_kinase_AS"/>
</dbReference>
<evidence type="ECO:0000313" key="7">
    <source>
        <dbReference type="Proteomes" id="UP001159427"/>
    </source>
</evidence>
<gene>
    <name evidence="6" type="ORF">PEVE_00044112</name>
</gene>
<sequence length="795" mass="88498">LQLDHFLDKNLKGLKTKFEKNKVYSIKSLQMISDAQFESMGLAIGQIAMLKALLVAEDKPVDESKVQKEERIKTLVEKIRKSAKQEKPRKSRPGPSRVPTKQQPNKPRKMFIGWLHRSSSQSRFKQVRMKDGGGIRDFTYTNDDEITVDFLKEKASKLFFPEGDSKLGALPRMKLELGNYAQQKITAFKNTEGEVCTFQEYLRSRGLFASRCYIYLMSTSTEEEDGISASVSQRQEACSQLKLSEQAESVQSGVSDVFMGLGLNRAQLSGELGKPTGSSSSRNAGGDKEKQRPLYVLKDVANSVPTQQVISQNGLIVTYEYCTESSFSDVMMKSLSFSIASCYELRCLNEPQTLDEELEAFDPLENGFTIADICKGKEYFVEKCYFSKSEDVEDFRYVFPRTSDTQSSSTILHPPSEVWGYDGNQLIIGVIASCHLGTNTWYIWYRDGKKVKEGNNCCCLIITSPGSYLVEVHCGEEKATSKPVVICPVDELEPPSIPVAGMEAKESHCLMSEEVHPPVSGKDGHGLLPVVEKDEVILKDEIGRGSFGTVYKGLWAGTDVVVKHIKVRNAKRLQASVESEIKVHSLVRHPNIVQIMAISFLKNAIYLVSELIKGPNLDDLLFSSDDKNDTHFTIQRCNKLHLAKQICQAVAYLHNLKPPVVHRDIKPANVLVDEATQVTKLCDMGLSKLKSAQSVSHTTSTGIPGTPSYMAPECLLERKKATVNSDVWSLAVTLIELFTETDCWGEQLQDNGAQRESHEEDESAVDSLLALMKKKESPRSLGLLSTTVGNSFQGI</sequence>
<evidence type="ECO:0000259" key="5">
    <source>
        <dbReference type="PROSITE" id="PS50011"/>
    </source>
</evidence>
<evidence type="ECO:0000256" key="1">
    <source>
        <dbReference type="ARBA" id="ARBA00022741"/>
    </source>
</evidence>
<dbReference type="Pfam" id="PF00069">
    <property type="entry name" value="Pkinase"/>
    <property type="match status" value="1"/>
</dbReference>
<evidence type="ECO:0000256" key="3">
    <source>
        <dbReference type="PROSITE-ProRule" id="PRU10141"/>
    </source>
</evidence>
<comment type="caution">
    <text evidence="6">The sequence shown here is derived from an EMBL/GenBank/DDBJ whole genome shotgun (WGS) entry which is preliminary data.</text>
</comment>
<dbReference type="PROSITE" id="PS00108">
    <property type="entry name" value="PROTEIN_KINASE_ST"/>
    <property type="match status" value="1"/>
</dbReference>
<dbReference type="SUPFAM" id="SSF56112">
    <property type="entry name" value="Protein kinase-like (PK-like)"/>
    <property type="match status" value="1"/>
</dbReference>
<keyword evidence="7" id="KW-1185">Reference proteome</keyword>
<keyword evidence="2 3" id="KW-0067">ATP-binding</keyword>
<feature type="compositionally biased region" description="Basic and acidic residues" evidence="4">
    <location>
        <begin position="79"/>
        <end position="88"/>
    </location>
</feature>
<dbReference type="PANTHER" id="PTHR44329">
    <property type="entry name" value="SERINE/THREONINE-PROTEIN KINASE TNNI3K-RELATED"/>
    <property type="match status" value="1"/>
</dbReference>
<feature type="non-terminal residue" evidence="6">
    <location>
        <position position="795"/>
    </location>
</feature>
<feature type="region of interest" description="Disordered" evidence="4">
    <location>
        <begin position="79"/>
        <end position="108"/>
    </location>
</feature>
<evidence type="ECO:0000313" key="6">
    <source>
        <dbReference type="EMBL" id="CAH3018641.1"/>
    </source>
</evidence>
<dbReference type="Proteomes" id="UP001159427">
    <property type="component" value="Unassembled WGS sequence"/>
</dbReference>
<dbReference type="PANTHER" id="PTHR44329:SF298">
    <property type="entry name" value="MIXED LINEAGE KINASE DOMAIN-LIKE PROTEIN"/>
    <property type="match status" value="1"/>
</dbReference>
<evidence type="ECO:0000256" key="2">
    <source>
        <dbReference type="ARBA" id="ARBA00022840"/>
    </source>
</evidence>
<name>A0ABN8LWK0_9CNID</name>